<gene>
    <name evidence="2" type="ORF">VP01_1931g3</name>
</gene>
<sequence>MDFSSARTSPAIVCSSPEINQTLHIISEKEAHQKQETQTAMKGVQANLYILPCTDPAKTRFSSPPILQEPTLSRHFGVSTFSPRHWMILSSSFHETLLLSSDPSFLLFSFISHHIVSISPILTFFLVLIFLLLCGYQLLNAHSFALLAINDLTRSSCERICNFGIAFLNIQPSCRKYYSIPSELGLPVYKSSFSPTCYVVFLNFYEIINFVNSYILTHRVMNFMCIGKVHDLPRVSPTGGLSSASAPFSLMSPGWSDCVCETCRNFWGSLIQFMGVVNPAPHFYSHSYNSPFHHLKTIALLAVRTTSNVFFTDSGFGVVQTMFDCLFSEILPSCAQMFIDIFPQTKLMNHPGSNATNLYLTGESETLCFADVARRAKDNEGLLMVVMLIEETKTADTMDNRNKEKKGGGRVSSRIERLKVFLRSSSIVCREGRSNHTSGIPAFTLFLPLQRRKFMYVSRPITWRKNKKNCDHCAHS</sequence>
<keyword evidence="3" id="KW-1185">Reference proteome</keyword>
<dbReference type="AlphaFoldDB" id="A0A0L6VCC8"/>
<evidence type="ECO:0000256" key="1">
    <source>
        <dbReference type="SAM" id="Phobius"/>
    </source>
</evidence>
<name>A0A0L6VCC8_9BASI</name>
<protein>
    <submittedName>
        <fullName evidence="2">Uncharacterized protein</fullName>
    </submittedName>
</protein>
<keyword evidence="1" id="KW-0812">Transmembrane</keyword>
<evidence type="ECO:0000313" key="3">
    <source>
        <dbReference type="Proteomes" id="UP000037035"/>
    </source>
</evidence>
<dbReference type="VEuPathDB" id="FungiDB:VP01_1931g3"/>
<comment type="caution">
    <text evidence="2">The sequence shown here is derived from an EMBL/GenBank/DDBJ whole genome shotgun (WGS) entry which is preliminary data.</text>
</comment>
<dbReference type="EMBL" id="LAVV01006761">
    <property type="protein sequence ID" value="KNZ58426.1"/>
    <property type="molecule type" value="Genomic_DNA"/>
</dbReference>
<evidence type="ECO:0000313" key="2">
    <source>
        <dbReference type="EMBL" id="KNZ58426.1"/>
    </source>
</evidence>
<keyword evidence="1" id="KW-0472">Membrane</keyword>
<reference evidence="2 3" key="1">
    <citation type="submission" date="2015-08" db="EMBL/GenBank/DDBJ databases">
        <title>Next Generation Sequencing and Analysis of the Genome of Puccinia sorghi L Schw, the Causal Agent of Maize Common Rust.</title>
        <authorList>
            <person name="Rochi L."/>
            <person name="Burguener G."/>
            <person name="Darino M."/>
            <person name="Turjanski A."/>
            <person name="Kreff E."/>
            <person name="Dieguez M.J."/>
            <person name="Sacco F."/>
        </authorList>
    </citation>
    <scope>NUCLEOTIDE SEQUENCE [LARGE SCALE GENOMIC DNA]</scope>
    <source>
        <strain evidence="2 3">RO10H11247</strain>
    </source>
</reference>
<accession>A0A0L6VCC8</accession>
<proteinExistence type="predicted"/>
<keyword evidence="1" id="KW-1133">Transmembrane helix</keyword>
<organism evidence="2 3">
    <name type="scientific">Puccinia sorghi</name>
    <dbReference type="NCBI Taxonomy" id="27349"/>
    <lineage>
        <taxon>Eukaryota</taxon>
        <taxon>Fungi</taxon>
        <taxon>Dikarya</taxon>
        <taxon>Basidiomycota</taxon>
        <taxon>Pucciniomycotina</taxon>
        <taxon>Pucciniomycetes</taxon>
        <taxon>Pucciniales</taxon>
        <taxon>Pucciniaceae</taxon>
        <taxon>Puccinia</taxon>
    </lineage>
</organism>
<feature type="transmembrane region" description="Helical" evidence="1">
    <location>
        <begin position="115"/>
        <end position="139"/>
    </location>
</feature>
<dbReference type="Proteomes" id="UP000037035">
    <property type="component" value="Unassembled WGS sequence"/>
</dbReference>